<dbReference type="GO" id="GO:0008671">
    <property type="term" value="F:2-dehydro-3-deoxygalactonokinase activity"/>
    <property type="evidence" value="ECO:0007669"/>
    <property type="project" value="InterPro"/>
</dbReference>
<accession>A0A662DF47</accession>
<evidence type="ECO:0000313" key="1">
    <source>
        <dbReference type="EMBL" id="RLE13137.1"/>
    </source>
</evidence>
<evidence type="ECO:0000313" key="2">
    <source>
        <dbReference type="Proteomes" id="UP000280417"/>
    </source>
</evidence>
<dbReference type="CDD" id="cd24012">
    <property type="entry name" value="ASKHA_NBD_KDGal-kinase"/>
    <property type="match status" value="1"/>
</dbReference>
<reference evidence="1 2" key="1">
    <citation type="submission" date="2018-06" db="EMBL/GenBank/DDBJ databases">
        <title>Extensive metabolic versatility and redundancy in microbially diverse, dynamic hydrothermal sediments.</title>
        <authorList>
            <person name="Dombrowski N."/>
            <person name="Teske A."/>
            <person name="Baker B.J."/>
        </authorList>
    </citation>
    <scope>NUCLEOTIDE SEQUENCE [LARGE SCALE GENOMIC DNA]</scope>
    <source>
        <strain evidence="1">B3_G15</strain>
    </source>
</reference>
<dbReference type="InterPro" id="IPR042257">
    <property type="entry name" value="DGOK_C"/>
</dbReference>
<dbReference type="Gene3D" id="3.30.420.310">
    <property type="entry name" value="2-keto-3-deoxy-galactonokinase, C-terminal domain"/>
    <property type="match status" value="1"/>
</dbReference>
<protein>
    <recommendedName>
        <fullName evidence="3">2-dehydro-3-deoxygalactonokinase</fullName>
    </recommendedName>
</protein>
<name>A0A662DF47_UNCAE</name>
<dbReference type="Pfam" id="PF05035">
    <property type="entry name" value="DGOK"/>
    <property type="match status" value="1"/>
</dbReference>
<dbReference type="AlphaFoldDB" id="A0A662DF47"/>
<sequence>MYFAIIDCGTTNSRIYIVNEKKEIVGKATRGVGVKNVAVEGSSRILKEELKETFLEAVQNANLKLDDVSFAISSGVITSEIGLLEIPHLSAPVSIDELAQNVKKIKDIRIFPLDIPLFFIRGIKTTGNIKTPNLMNAGKVDFMRGEETQVAGFLSTYNYDLPLTVIFLTSHTKYVSINKKGKIAGSLTTLSGQVYEAIIKRTVISKSVRKTDDFDDSCFFDTEIIECARYWVKEGGFLRTLLMPRLADVLLKTKWYERKLFLEAAIAAEDMNAIGQFERFGFPKDAGFVIIGENDRRCRIYKYLLQKMKLKSPSKIISDTKSIDMLTINGTIEIARRGKLLEG</sequence>
<proteinExistence type="predicted"/>
<gene>
    <name evidence="1" type="ORF">DRJ04_04885</name>
</gene>
<comment type="caution">
    <text evidence="1">The sequence shown here is derived from an EMBL/GenBank/DDBJ whole genome shotgun (WGS) entry which is preliminary data.</text>
</comment>
<dbReference type="SUPFAM" id="SSF53067">
    <property type="entry name" value="Actin-like ATPase domain"/>
    <property type="match status" value="1"/>
</dbReference>
<organism evidence="1 2">
    <name type="scientific">Aerophobetes bacterium</name>
    <dbReference type="NCBI Taxonomy" id="2030807"/>
    <lineage>
        <taxon>Bacteria</taxon>
        <taxon>Candidatus Aerophobota</taxon>
    </lineage>
</organism>
<dbReference type="EMBL" id="QMQA01000114">
    <property type="protein sequence ID" value="RLE13137.1"/>
    <property type="molecule type" value="Genomic_DNA"/>
</dbReference>
<dbReference type="InterPro" id="IPR007729">
    <property type="entry name" value="DGOK"/>
</dbReference>
<dbReference type="InterPro" id="IPR043129">
    <property type="entry name" value="ATPase_NBD"/>
</dbReference>
<dbReference type="InterPro" id="IPR042258">
    <property type="entry name" value="DGOK_N"/>
</dbReference>
<dbReference type="Gene3D" id="3.30.420.300">
    <property type="entry name" value="2-keto-3-deoxy-galactonokinase, substrate binding domain"/>
    <property type="match status" value="1"/>
</dbReference>
<dbReference type="Proteomes" id="UP000280417">
    <property type="component" value="Unassembled WGS sequence"/>
</dbReference>
<evidence type="ECO:0008006" key="3">
    <source>
        <dbReference type="Google" id="ProtNLM"/>
    </source>
</evidence>
<dbReference type="GO" id="GO:0034194">
    <property type="term" value="P:D-galactonate catabolic process"/>
    <property type="evidence" value="ECO:0007669"/>
    <property type="project" value="InterPro"/>
</dbReference>